<evidence type="ECO:0000259" key="2">
    <source>
        <dbReference type="Pfam" id="PF07510"/>
    </source>
</evidence>
<keyword evidence="3" id="KW-0255">Endonuclease</keyword>
<dbReference type="EMBL" id="JAHLFE010000107">
    <property type="protein sequence ID" value="MBU3844302.1"/>
    <property type="molecule type" value="Genomic_DNA"/>
</dbReference>
<protein>
    <submittedName>
        <fullName evidence="3">DUF262 domain-containing HNH endonuclease family protein</fullName>
    </submittedName>
</protein>
<dbReference type="InterPro" id="IPR011089">
    <property type="entry name" value="GmrSD_C"/>
</dbReference>
<evidence type="ECO:0000313" key="3">
    <source>
        <dbReference type="EMBL" id="MBU3844302.1"/>
    </source>
</evidence>
<feature type="domain" description="GmrSD restriction endonucleases N-terminal" evidence="1">
    <location>
        <begin position="10"/>
        <end position="238"/>
    </location>
</feature>
<name>A0A948WZ93_9GAMM</name>
<dbReference type="PANTHER" id="PTHR35149:SF2">
    <property type="entry name" value="DUF262 DOMAIN-CONTAINING PROTEIN"/>
    <property type="match status" value="1"/>
</dbReference>
<keyword evidence="3" id="KW-0378">Hydrolase</keyword>
<accession>A0A948WZ93</accession>
<gene>
    <name evidence="3" type="ORF">H9847_05465</name>
</gene>
<dbReference type="Pfam" id="PF03235">
    <property type="entry name" value="GmrSD_N"/>
    <property type="match status" value="1"/>
</dbReference>
<evidence type="ECO:0000313" key="4">
    <source>
        <dbReference type="Proteomes" id="UP000733611"/>
    </source>
</evidence>
<dbReference type="Proteomes" id="UP000733611">
    <property type="component" value="Unassembled WGS sequence"/>
</dbReference>
<evidence type="ECO:0000259" key="1">
    <source>
        <dbReference type="Pfam" id="PF03235"/>
    </source>
</evidence>
<feature type="domain" description="GmrSD restriction endonucleases C-terminal" evidence="2">
    <location>
        <begin position="449"/>
        <end position="595"/>
    </location>
</feature>
<dbReference type="GO" id="GO:0004519">
    <property type="term" value="F:endonuclease activity"/>
    <property type="evidence" value="ECO:0007669"/>
    <property type="project" value="UniProtKB-KW"/>
</dbReference>
<reference evidence="3" key="2">
    <citation type="submission" date="2021-04" db="EMBL/GenBank/DDBJ databases">
        <authorList>
            <person name="Gilroy R."/>
        </authorList>
    </citation>
    <scope>NUCLEOTIDE SEQUENCE</scope>
    <source>
        <strain evidence="3">378</strain>
    </source>
</reference>
<dbReference type="InterPro" id="IPR004919">
    <property type="entry name" value="GmrSD_N"/>
</dbReference>
<comment type="caution">
    <text evidence="3">The sequence shown here is derived from an EMBL/GenBank/DDBJ whole genome shotgun (WGS) entry which is preliminary data.</text>
</comment>
<proteinExistence type="predicted"/>
<organism evidence="3 4">
    <name type="scientific">Candidatus Anaerobiospirillum pullicola</name>
    <dbReference type="NCBI Taxonomy" id="2838451"/>
    <lineage>
        <taxon>Bacteria</taxon>
        <taxon>Pseudomonadati</taxon>
        <taxon>Pseudomonadota</taxon>
        <taxon>Gammaproteobacteria</taxon>
        <taxon>Aeromonadales</taxon>
        <taxon>Succinivibrionaceae</taxon>
        <taxon>Anaerobiospirillum</taxon>
    </lineage>
</organism>
<keyword evidence="3" id="KW-0540">Nuclease</keyword>
<dbReference type="Pfam" id="PF07510">
    <property type="entry name" value="GmrSD_C"/>
    <property type="match status" value="1"/>
</dbReference>
<reference evidence="3" key="1">
    <citation type="journal article" date="2021" name="PeerJ">
        <title>Extensive microbial diversity within the chicken gut microbiome revealed by metagenomics and culture.</title>
        <authorList>
            <person name="Gilroy R."/>
            <person name="Ravi A."/>
            <person name="Getino M."/>
            <person name="Pursley I."/>
            <person name="Horton D.L."/>
            <person name="Alikhan N.F."/>
            <person name="Baker D."/>
            <person name="Gharbi K."/>
            <person name="Hall N."/>
            <person name="Watson M."/>
            <person name="Adriaenssens E.M."/>
            <person name="Foster-Nyarko E."/>
            <person name="Jarju S."/>
            <person name="Secka A."/>
            <person name="Antonio M."/>
            <person name="Oren A."/>
            <person name="Chaudhuri R.R."/>
            <person name="La Ragione R."/>
            <person name="Hildebrand F."/>
            <person name="Pallen M.J."/>
        </authorList>
    </citation>
    <scope>NUCLEOTIDE SEQUENCE</scope>
    <source>
        <strain evidence="3">378</strain>
    </source>
</reference>
<dbReference type="AlphaFoldDB" id="A0A948WZ93"/>
<sequence>MKGSENNILDFMSVGTRYYIPCYQRPYSWTEEQCRILFDDIVQIHEQHEHDPNSRASHFIGSIVCQQTMGDNSGYLIIDGQQRLTTMYLFYLALSRHAEERSQSNDAIADAELKKKLSKLSQLISLRILEDESNETLDGTSHHRFELTKQDQEAMDKLYDGNPDAYIATSQLTKNYTLLYKLIGAEENLSLSELFRITKNVLFIEIKLDAYDDAQLIFESLNSKGLELSEGDKVRNYVLMGFNQNEIEHYYHEWWLPIERNCKNQASEFIQYYLAIKLGKSPSMKVLYVNFKNFVVASGLSKLDILKDLLAYSKLFACIQDCSYELPANVDTELSSAERSTLQSEIEQSLRRLKYLKYTVRTPFIIQGMMLHKQKQISGHELLASLKIIETFLIRRWVCGVPSHGLNRLFQSLAGLSRNVSETSGLVPEGSFTANLMRVMGTNDNSSKMPKDNEFKQALLTRDLYTNKSRSAAALIYLMERLENAESREQIAIFEALEQQNAAYSVEHIMPQNLSKDWRAELGPDADKIHKTWLHRLANLTLTAYNSKYSNNSFAEKRSMEHGFGSSPLRLNQQIAKYEHWSPAEMEQRAEELVAKALRIWPYPQV</sequence>
<dbReference type="PANTHER" id="PTHR35149">
    <property type="entry name" value="SLL5132 PROTEIN"/>
    <property type="match status" value="1"/>
</dbReference>